<dbReference type="RefSeq" id="WP_055661312.1">
    <property type="nucleotide sequence ID" value="NZ_CXST01000006.1"/>
</dbReference>
<dbReference type="OrthoDB" id="7869120at2"/>
<dbReference type="AlphaFoldDB" id="A0A0M6YE27"/>
<protein>
    <recommendedName>
        <fullName evidence="4">Membrane-bound lysozyme inhibitor of c-type lysozyme MliC</fullName>
    </recommendedName>
</protein>
<feature type="chain" id="PRO_5005807933" description="Membrane-bound lysozyme inhibitor of c-type lysozyme MliC" evidence="1">
    <location>
        <begin position="27"/>
        <end position="112"/>
    </location>
</feature>
<dbReference type="EMBL" id="CXST01000006">
    <property type="protein sequence ID" value="CTQ47271.1"/>
    <property type="molecule type" value="Genomic_DNA"/>
</dbReference>
<sequence>MEKINPALRQLFAVLGLFVMVTNAAAQSLSMICENPGREYQVTYTLGNREIIVNPDTEQTRYRVLAVEEAEGKLIVAAQTPNGGPAVRVHFRPYRKMEYFVDGQVFQTDGCY</sequence>
<evidence type="ECO:0008006" key="4">
    <source>
        <dbReference type="Google" id="ProtNLM"/>
    </source>
</evidence>
<dbReference type="Proteomes" id="UP000048926">
    <property type="component" value="Unassembled WGS sequence"/>
</dbReference>
<name>A0A0M6YE27_9HYPH</name>
<proteinExistence type="predicted"/>
<keyword evidence="1" id="KW-0732">Signal</keyword>
<evidence type="ECO:0000256" key="1">
    <source>
        <dbReference type="SAM" id="SignalP"/>
    </source>
</evidence>
<keyword evidence="3" id="KW-1185">Reference proteome</keyword>
<evidence type="ECO:0000313" key="3">
    <source>
        <dbReference type="Proteomes" id="UP000048926"/>
    </source>
</evidence>
<evidence type="ECO:0000313" key="2">
    <source>
        <dbReference type="EMBL" id="CTQ47271.1"/>
    </source>
</evidence>
<reference evidence="3" key="1">
    <citation type="submission" date="2015-07" db="EMBL/GenBank/DDBJ databases">
        <authorList>
            <person name="Rodrigo-Torres Lidia"/>
            <person name="Arahal R.David."/>
        </authorList>
    </citation>
    <scope>NUCLEOTIDE SEQUENCE [LARGE SCALE GENOMIC DNA]</scope>
    <source>
        <strain evidence="3">CECT 4801</strain>
    </source>
</reference>
<gene>
    <name evidence="2" type="ORF">LAL4801_05733</name>
</gene>
<accession>A0A0M6YE27</accession>
<organism evidence="2 3">
    <name type="scientific">Roseibium aggregatum</name>
    <dbReference type="NCBI Taxonomy" id="187304"/>
    <lineage>
        <taxon>Bacteria</taxon>
        <taxon>Pseudomonadati</taxon>
        <taxon>Pseudomonadota</taxon>
        <taxon>Alphaproteobacteria</taxon>
        <taxon>Hyphomicrobiales</taxon>
        <taxon>Stappiaceae</taxon>
        <taxon>Roseibium</taxon>
    </lineage>
</organism>
<feature type="signal peptide" evidence="1">
    <location>
        <begin position="1"/>
        <end position="26"/>
    </location>
</feature>